<accession>A0ABV2A8W4</accession>
<sequence>MTKTFSFGAMHVSVAFLVVWAMTGDWMAGGAVALVEPCINTLAYHVHEKLWQRRRGVAARSALNPASAH</sequence>
<evidence type="ECO:0000313" key="3">
    <source>
        <dbReference type="Proteomes" id="UP001465331"/>
    </source>
</evidence>
<feature type="domain" description="DUF2061" evidence="1">
    <location>
        <begin position="1"/>
        <end position="52"/>
    </location>
</feature>
<keyword evidence="3" id="KW-1185">Reference proteome</keyword>
<evidence type="ECO:0000259" key="1">
    <source>
        <dbReference type="Pfam" id="PF09834"/>
    </source>
</evidence>
<protein>
    <submittedName>
        <fullName evidence="2">DUF2061 domain-containing protein</fullName>
    </submittedName>
</protein>
<gene>
    <name evidence="2" type="ORF">ABSH63_06075</name>
</gene>
<comment type="caution">
    <text evidence="2">The sequence shown here is derived from an EMBL/GenBank/DDBJ whole genome shotgun (WGS) entry which is preliminary data.</text>
</comment>
<dbReference type="EMBL" id="JBEPIJ010000005">
    <property type="protein sequence ID" value="MES0873569.1"/>
    <property type="molecule type" value="Genomic_DNA"/>
</dbReference>
<dbReference type="InterPro" id="IPR018638">
    <property type="entry name" value="DUF2061_membrane"/>
</dbReference>
<dbReference type="Proteomes" id="UP001465331">
    <property type="component" value="Unassembled WGS sequence"/>
</dbReference>
<name>A0ABV2A8W4_9GAMM</name>
<dbReference type="RefSeq" id="WP_352888329.1">
    <property type="nucleotide sequence ID" value="NZ_JBEPIJ010000005.1"/>
</dbReference>
<reference evidence="2 3" key="1">
    <citation type="submission" date="2024-06" db="EMBL/GenBank/DDBJ databases">
        <authorList>
            <person name="Li Z."/>
            <person name="Jiang Y."/>
        </authorList>
    </citation>
    <scope>NUCLEOTIDE SEQUENCE [LARGE SCALE GENOMIC DNA]</scope>
    <source>
        <strain evidence="2 3">HSW-8</strain>
    </source>
</reference>
<evidence type="ECO:0000313" key="2">
    <source>
        <dbReference type="EMBL" id="MES0873569.1"/>
    </source>
</evidence>
<proteinExistence type="predicted"/>
<organism evidence="2 3">
    <name type="scientific">Sinimarinibacterium thermocellulolyticum</name>
    <dbReference type="NCBI Taxonomy" id="3170016"/>
    <lineage>
        <taxon>Bacteria</taxon>
        <taxon>Pseudomonadati</taxon>
        <taxon>Pseudomonadota</taxon>
        <taxon>Gammaproteobacteria</taxon>
        <taxon>Nevskiales</taxon>
        <taxon>Nevskiaceae</taxon>
        <taxon>Sinimarinibacterium</taxon>
    </lineage>
</organism>
<dbReference type="Pfam" id="PF09834">
    <property type="entry name" value="DUF2061"/>
    <property type="match status" value="1"/>
</dbReference>